<organism evidence="2 3">
    <name type="scientific">Giardia intestinalis</name>
    <name type="common">Giardia lamblia</name>
    <dbReference type="NCBI Taxonomy" id="5741"/>
    <lineage>
        <taxon>Eukaryota</taxon>
        <taxon>Metamonada</taxon>
        <taxon>Diplomonadida</taxon>
        <taxon>Hexamitidae</taxon>
        <taxon>Giardiinae</taxon>
        <taxon>Giardia</taxon>
    </lineage>
</organism>
<proteinExistence type="predicted"/>
<feature type="region of interest" description="Disordered" evidence="1">
    <location>
        <begin position="1"/>
        <end position="24"/>
    </location>
</feature>
<reference evidence="2 3" key="2">
    <citation type="journal article" date="2013" name="Genome Biol. Evol.">
        <title>Genome sequencing of Giardia lamblia genotypes A2 and B isolates (DH and GS) and comparative analysis with the genomes of genotypes A1 and E (WB and Pig).</title>
        <authorList>
            <person name="Adam R.D."/>
            <person name="Dahlstrom E.W."/>
            <person name="Martens C.A."/>
            <person name="Bruno D.P."/>
            <person name="Barbian K.D."/>
            <person name="Ricklefs S.M."/>
            <person name="Hernandez M.M."/>
            <person name="Narla N.P."/>
            <person name="Patel R.B."/>
            <person name="Porcella S.F."/>
            <person name="Nash T.E."/>
        </authorList>
    </citation>
    <scope>NUCLEOTIDE SEQUENCE [LARGE SCALE GENOMIC DNA]</scope>
    <source>
        <strain evidence="2 3">GS</strain>
    </source>
</reference>
<gene>
    <name evidence="2" type="ORF">GSB_153638</name>
</gene>
<dbReference type="EMBL" id="AHHH01000129">
    <property type="protein sequence ID" value="ESU41406.1"/>
    <property type="molecule type" value="Genomic_DNA"/>
</dbReference>
<dbReference type="AlphaFoldDB" id="V6TRP5"/>
<evidence type="ECO:0000313" key="3">
    <source>
        <dbReference type="Proteomes" id="UP000018040"/>
    </source>
</evidence>
<dbReference type="Proteomes" id="UP000018040">
    <property type="component" value="Unassembled WGS sequence"/>
</dbReference>
<evidence type="ECO:0000256" key="1">
    <source>
        <dbReference type="SAM" id="MobiDB-lite"/>
    </source>
</evidence>
<feature type="non-terminal residue" evidence="2">
    <location>
        <position position="1"/>
    </location>
</feature>
<accession>V6TRP5</accession>
<feature type="region of interest" description="Disordered" evidence="1">
    <location>
        <begin position="51"/>
        <end position="137"/>
    </location>
</feature>
<name>V6TRP5_GIAIN</name>
<protein>
    <submittedName>
        <fullName evidence="2">Uncharacterized protein</fullName>
    </submittedName>
</protein>
<comment type="caution">
    <text evidence="2">The sequence shown here is derived from an EMBL/GenBank/DDBJ whole genome shotgun (WGS) entry which is preliminary data.</text>
</comment>
<evidence type="ECO:0000313" key="2">
    <source>
        <dbReference type="EMBL" id="ESU41406.1"/>
    </source>
</evidence>
<sequence>VEEAGMSRPSPPSPSGRPGSRRLSQPLLVWVEPLREPVEPCGHPRRVVSARGACLPSGPHSESRMDLGRRLWGPGSSAGPLPPRRLGAGFGGLAGAGLSTCQPSPREPRCPRGGGVDRAGVLAASATASEEPCMSAL</sequence>
<reference evidence="3" key="1">
    <citation type="submission" date="2012-02" db="EMBL/GenBank/DDBJ databases">
        <title>Genome sequencing of Giardia lamblia Genotypes A2 and B isolates (DH and GS) and comparative analysis with the genomes of Genotypes A1 and E (WB and Pig).</title>
        <authorList>
            <person name="Adam R."/>
            <person name="Dahlstrom E."/>
            <person name="Martens C."/>
            <person name="Bruno D."/>
            <person name="Barbian K."/>
            <person name="Porcella S.F."/>
            <person name="Nash T."/>
        </authorList>
    </citation>
    <scope>NUCLEOTIDE SEQUENCE</scope>
    <source>
        <strain evidence="3">GS</strain>
    </source>
</reference>